<comment type="caution">
    <text evidence="2">The sequence shown here is derived from an EMBL/GenBank/DDBJ whole genome shotgun (WGS) entry which is preliminary data.</text>
</comment>
<sequence>MPNSYTNSKQAEKDINHITKRSMADFGEVQTDKYLEGLAEALIKISLAPKLGRRFIHGETQQTYLYYRYISHIIYYRERKNDIFIIRILHTKMLPKKHL</sequence>
<keyword evidence="1" id="KW-1277">Toxin-antitoxin system</keyword>
<dbReference type="AlphaFoldDB" id="K6YSG9"/>
<dbReference type="Pfam" id="PF05016">
    <property type="entry name" value="ParE_toxin"/>
    <property type="match status" value="1"/>
</dbReference>
<evidence type="ECO:0000313" key="3">
    <source>
        <dbReference type="Proteomes" id="UP000006327"/>
    </source>
</evidence>
<protein>
    <recommendedName>
        <fullName evidence="4">Toxin</fullName>
    </recommendedName>
</protein>
<gene>
    <name evidence="2" type="ORF">GARC_2672</name>
</gene>
<dbReference type="OrthoDB" id="516834at2"/>
<evidence type="ECO:0008006" key="4">
    <source>
        <dbReference type="Google" id="ProtNLM"/>
    </source>
</evidence>
<dbReference type="InterPro" id="IPR007712">
    <property type="entry name" value="RelE/ParE_toxin"/>
</dbReference>
<name>K6YSG9_9ALTE</name>
<evidence type="ECO:0000313" key="2">
    <source>
        <dbReference type="EMBL" id="GAC19638.1"/>
    </source>
</evidence>
<reference evidence="2 3" key="1">
    <citation type="journal article" date="2017" name="Antonie Van Leeuwenhoek">
        <title>Rhizobium rhizosphaerae sp. nov., a novel species isolated from rice rhizosphere.</title>
        <authorList>
            <person name="Zhao J.J."/>
            <person name="Zhang J."/>
            <person name="Zhang R.J."/>
            <person name="Zhang C.W."/>
            <person name="Yin H.Q."/>
            <person name="Zhang X.X."/>
        </authorList>
    </citation>
    <scope>NUCLEOTIDE SEQUENCE [LARGE SCALE GENOMIC DNA]</scope>
    <source>
        <strain evidence="2 3">BSs20135</strain>
    </source>
</reference>
<accession>K6YSG9</accession>
<keyword evidence="3" id="KW-1185">Reference proteome</keyword>
<organism evidence="2 3">
    <name type="scientific">Paraglaciecola arctica BSs20135</name>
    <dbReference type="NCBI Taxonomy" id="493475"/>
    <lineage>
        <taxon>Bacteria</taxon>
        <taxon>Pseudomonadati</taxon>
        <taxon>Pseudomonadota</taxon>
        <taxon>Gammaproteobacteria</taxon>
        <taxon>Alteromonadales</taxon>
        <taxon>Alteromonadaceae</taxon>
        <taxon>Paraglaciecola</taxon>
    </lineage>
</organism>
<evidence type="ECO:0000256" key="1">
    <source>
        <dbReference type="ARBA" id="ARBA00022649"/>
    </source>
</evidence>
<dbReference type="RefSeq" id="WP_007620687.1">
    <property type="nucleotide sequence ID" value="NZ_BAEO01000034.1"/>
</dbReference>
<dbReference type="Proteomes" id="UP000006327">
    <property type="component" value="Unassembled WGS sequence"/>
</dbReference>
<dbReference type="Gene3D" id="3.30.2310.20">
    <property type="entry name" value="RelE-like"/>
    <property type="match status" value="1"/>
</dbReference>
<dbReference type="eggNOG" id="COG3668">
    <property type="taxonomic scope" value="Bacteria"/>
</dbReference>
<proteinExistence type="predicted"/>
<dbReference type="InterPro" id="IPR035093">
    <property type="entry name" value="RelE/ParE_toxin_dom_sf"/>
</dbReference>
<dbReference type="STRING" id="493475.GARC_2672"/>
<dbReference type="EMBL" id="BAEO01000034">
    <property type="protein sequence ID" value="GAC19638.1"/>
    <property type="molecule type" value="Genomic_DNA"/>
</dbReference>